<dbReference type="PANTHER" id="PTHR30097">
    <property type="entry name" value="CATION EFFLUX SYSTEM PROTEIN CUSB"/>
    <property type="match status" value="1"/>
</dbReference>
<dbReference type="NCBIfam" id="TIGR01730">
    <property type="entry name" value="RND_mfp"/>
    <property type="match status" value="1"/>
</dbReference>
<dbReference type="GO" id="GO:0022857">
    <property type="term" value="F:transmembrane transporter activity"/>
    <property type="evidence" value="ECO:0007669"/>
    <property type="project" value="InterPro"/>
</dbReference>
<accession>A0A1B9XZM4</accession>
<evidence type="ECO:0000259" key="6">
    <source>
        <dbReference type="Pfam" id="PF25869"/>
    </source>
</evidence>
<dbReference type="Pfam" id="PF11827">
    <property type="entry name" value="DUF3347"/>
    <property type="match status" value="1"/>
</dbReference>
<comment type="similarity">
    <text evidence="1">Belongs to the membrane fusion protein (MFP) (TC 8.A.1) family.</text>
</comment>
<feature type="domain" description="CzcB-like C-terminal circularly permuted SH3-like" evidence="9">
    <location>
        <begin position="331"/>
        <end position="392"/>
    </location>
</feature>
<evidence type="ECO:0000256" key="3">
    <source>
        <dbReference type="SAM" id="Phobius"/>
    </source>
</evidence>
<keyword evidence="11" id="KW-1185">Reference proteome</keyword>
<dbReference type="GO" id="GO:0016020">
    <property type="term" value="C:membrane"/>
    <property type="evidence" value="ECO:0007669"/>
    <property type="project" value="InterPro"/>
</dbReference>
<feature type="domain" description="Heavy metal binding" evidence="5">
    <location>
        <begin position="43"/>
        <end position="70"/>
    </location>
</feature>
<dbReference type="OrthoDB" id="9806939at2"/>
<dbReference type="Gene3D" id="2.40.420.20">
    <property type="match status" value="1"/>
</dbReference>
<dbReference type="InterPro" id="IPR006143">
    <property type="entry name" value="RND_pump_MFP"/>
</dbReference>
<evidence type="ECO:0000259" key="4">
    <source>
        <dbReference type="Pfam" id="PF11827"/>
    </source>
</evidence>
<gene>
    <name evidence="10" type="ORF">BA195_08975</name>
</gene>
<evidence type="ECO:0000256" key="1">
    <source>
        <dbReference type="ARBA" id="ARBA00009477"/>
    </source>
</evidence>
<proteinExistence type="inferred from homology"/>
<evidence type="ECO:0000313" key="11">
    <source>
        <dbReference type="Proteomes" id="UP000093186"/>
    </source>
</evidence>
<keyword evidence="3" id="KW-0472">Membrane</keyword>
<feature type="transmembrane region" description="Helical" evidence="3">
    <location>
        <begin position="5"/>
        <end position="22"/>
    </location>
</feature>
<feature type="domain" description="CusB-like beta-barrel" evidence="8">
    <location>
        <begin position="245"/>
        <end position="320"/>
    </location>
</feature>
<feature type="domain" description="CusB-like three alpha-helical bundle" evidence="6">
    <location>
        <begin position="158"/>
        <end position="207"/>
    </location>
</feature>
<dbReference type="RefSeq" id="WP_068704619.1">
    <property type="nucleotide sequence ID" value="NZ_MAKX01000002.1"/>
</dbReference>
<evidence type="ECO:0000313" key="10">
    <source>
        <dbReference type="EMBL" id="OCK43015.1"/>
    </source>
</evidence>
<dbReference type="Gene3D" id="2.40.30.170">
    <property type="match status" value="1"/>
</dbReference>
<evidence type="ECO:0000256" key="2">
    <source>
        <dbReference type="ARBA" id="ARBA00022448"/>
    </source>
</evidence>
<keyword evidence="3" id="KW-1133">Transmembrane helix</keyword>
<dbReference type="Gene3D" id="6.10.140.730">
    <property type="match status" value="1"/>
</dbReference>
<sequence length="589" mass="65654">MKKYIVYIVILAVGLLLGWLLFGSSSNKETEHNHDEIAETNQKWTCSMHPQIMQPEPGDCPICGMDLIPAEAGADGLAADQFKLTKNAMALANIQTSIVGSSKADDNGIKLSGKIVANEKANAVQVSYFSGRIERLNVSFTGEKVNKGQLLATIYSPELYAAQQELITAASLKESQPALYKAVRNKLKLWKLSEKQINKIEQTGKIKENFPVYATISGTVTEKLVEQGDYIKQGQPLLKIANLNSVWGNFDVYENQIDLFKKGQEINVTTNTYPNKKFKGKVDFIDPILDNRTRTVKLRVVLNNKDEVFKPGMFIEGKIKGVTSNKEKSLFVPSSAILWTGERSVVYIKTNPDQPVFEMRQITLGNQIGSNYKVLKGLENGDEIVTNGTFTVDAAAQLQGKKSMMNKDGGKVMTGHEGHLGMDSNSSKNNTDHTNMNERLEVSKAFQKQLKKVFESYISLKDAFVKDNSSKASENANSLLDNLNNVDMKLVKDEAHNHWMSLVKEIKSSTIAISKAANIKEQRNHFKHLSSHFIKAVQLFGINEKVYVEFCPMADSNKGAYWLSKEEKVINPYFGEAMLTCGEVKQVIE</sequence>
<dbReference type="Pfam" id="PF19335">
    <property type="entry name" value="HMBD"/>
    <property type="match status" value="1"/>
</dbReference>
<dbReference type="FunFam" id="2.40.30.170:FF:000010">
    <property type="entry name" value="Efflux RND transporter periplasmic adaptor subunit"/>
    <property type="match status" value="1"/>
</dbReference>
<dbReference type="STRING" id="447689.BA195_08975"/>
<dbReference type="InterPro" id="IPR058791">
    <property type="entry name" value="3HB_CusB"/>
</dbReference>
<keyword evidence="3" id="KW-0812">Transmembrane</keyword>
<reference evidence="10 11" key="1">
    <citation type="submission" date="2016-06" db="EMBL/GenBank/DDBJ databases">
        <title>Draft Genome Sequence of Tenacibaculum soleae UCD-KL19.</title>
        <authorList>
            <person name="Eisen J.A."/>
            <person name="Coil D.A."/>
            <person name="Lujan K.M."/>
        </authorList>
    </citation>
    <scope>NUCLEOTIDE SEQUENCE [LARGE SCALE GENOMIC DNA]</scope>
    <source>
        <strain evidence="10 11">UCD-KL19</strain>
    </source>
</reference>
<dbReference type="GO" id="GO:0015679">
    <property type="term" value="P:plasma membrane copper ion transport"/>
    <property type="evidence" value="ECO:0007669"/>
    <property type="project" value="TreeGrafter"/>
</dbReference>
<evidence type="ECO:0000259" key="7">
    <source>
        <dbReference type="Pfam" id="PF25919"/>
    </source>
</evidence>
<dbReference type="GO" id="GO:0060003">
    <property type="term" value="P:copper ion export"/>
    <property type="evidence" value="ECO:0007669"/>
    <property type="project" value="TreeGrafter"/>
</dbReference>
<dbReference type="EMBL" id="MAKX01000002">
    <property type="protein sequence ID" value="OCK43015.1"/>
    <property type="molecule type" value="Genomic_DNA"/>
</dbReference>
<dbReference type="Proteomes" id="UP000093186">
    <property type="component" value="Unassembled WGS sequence"/>
</dbReference>
<dbReference type="GO" id="GO:0046914">
    <property type="term" value="F:transition metal ion binding"/>
    <property type="evidence" value="ECO:0007669"/>
    <property type="project" value="TreeGrafter"/>
</dbReference>
<protein>
    <submittedName>
        <fullName evidence="10">Efflux transporter periplasmic adaptor subunit</fullName>
    </submittedName>
</protein>
<feature type="domain" description="DUF3347" evidence="4">
    <location>
        <begin position="453"/>
        <end position="544"/>
    </location>
</feature>
<name>A0A1B9XZM4_9FLAO</name>
<dbReference type="Pfam" id="PF25954">
    <property type="entry name" value="Beta-barrel_RND_2"/>
    <property type="match status" value="1"/>
</dbReference>
<dbReference type="Pfam" id="PF25869">
    <property type="entry name" value="3HB_CusB"/>
    <property type="match status" value="1"/>
</dbReference>
<dbReference type="InterPro" id="IPR058790">
    <property type="entry name" value="BSH_CusB"/>
</dbReference>
<dbReference type="Pfam" id="PF25919">
    <property type="entry name" value="BSH_CusB"/>
    <property type="match status" value="1"/>
</dbReference>
<comment type="caution">
    <text evidence="10">The sequence shown here is derived from an EMBL/GenBank/DDBJ whole genome shotgun (WGS) entry which is preliminary data.</text>
</comment>
<keyword evidence="2" id="KW-0813">Transport</keyword>
<dbReference type="InterPro" id="IPR058649">
    <property type="entry name" value="CzcB_C"/>
</dbReference>
<dbReference type="InterPro" id="IPR021782">
    <property type="entry name" value="DUF3347"/>
</dbReference>
<dbReference type="InterPro" id="IPR045800">
    <property type="entry name" value="HMBD"/>
</dbReference>
<dbReference type="Pfam" id="PF25975">
    <property type="entry name" value="CzcB_C"/>
    <property type="match status" value="1"/>
</dbReference>
<evidence type="ECO:0000259" key="5">
    <source>
        <dbReference type="Pfam" id="PF19335"/>
    </source>
</evidence>
<dbReference type="SUPFAM" id="SSF111369">
    <property type="entry name" value="HlyD-like secretion proteins"/>
    <property type="match status" value="1"/>
</dbReference>
<organism evidence="10 11">
    <name type="scientific">Tenacibaculum soleae</name>
    <dbReference type="NCBI Taxonomy" id="447689"/>
    <lineage>
        <taxon>Bacteria</taxon>
        <taxon>Pseudomonadati</taxon>
        <taxon>Bacteroidota</taxon>
        <taxon>Flavobacteriia</taxon>
        <taxon>Flavobacteriales</taxon>
        <taxon>Flavobacteriaceae</taxon>
        <taxon>Tenacibaculum</taxon>
    </lineage>
</organism>
<dbReference type="InterPro" id="IPR051909">
    <property type="entry name" value="MFP_Cation_Efflux"/>
</dbReference>
<dbReference type="GO" id="GO:0030288">
    <property type="term" value="C:outer membrane-bounded periplasmic space"/>
    <property type="evidence" value="ECO:0007669"/>
    <property type="project" value="TreeGrafter"/>
</dbReference>
<dbReference type="PANTHER" id="PTHR30097:SF4">
    <property type="entry name" value="SLR6042 PROTEIN"/>
    <property type="match status" value="1"/>
</dbReference>
<evidence type="ECO:0000259" key="8">
    <source>
        <dbReference type="Pfam" id="PF25954"/>
    </source>
</evidence>
<dbReference type="AlphaFoldDB" id="A0A1B9XZM4"/>
<evidence type="ECO:0000259" key="9">
    <source>
        <dbReference type="Pfam" id="PF25975"/>
    </source>
</evidence>
<dbReference type="InterPro" id="IPR058792">
    <property type="entry name" value="Beta-barrel_RND_2"/>
</dbReference>
<feature type="domain" description="CusB-like barrel-sandwich hybrid" evidence="7">
    <location>
        <begin position="129"/>
        <end position="241"/>
    </location>
</feature>